<evidence type="ECO:0000259" key="1">
    <source>
        <dbReference type="Pfam" id="PF00961"/>
    </source>
</evidence>
<dbReference type="AlphaFoldDB" id="A0A3N4LB74"/>
<feature type="domain" description="Homing endonuclease LAGLIDADG" evidence="1">
    <location>
        <begin position="1"/>
        <end position="70"/>
    </location>
</feature>
<dbReference type="GO" id="GO:0005739">
    <property type="term" value="C:mitochondrion"/>
    <property type="evidence" value="ECO:0007669"/>
    <property type="project" value="UniProtKB-ARBA"/>
</dbReference>
<keyword evidence="3" id="KW-1185">Reference proteome</keyword>
<evidence type="ECO:0000313" key="2">
    <source>
        <dbReference type="EMBL" id="RPB17891.1"/>
    </source>
</evidence>
<dbReference type="InterPro" id="IPR051289">
    <property type="entry name" value="LAGLIDADG_Endonuclease"/>
</dbReference>
<organism evidence="2 3">
    <name type="scientific">Terfezia boudieri ATCC MYA-4762</name>
    <dbReference type="NCBI Taxonomy" id="1051890"/>
    <lineage>
        <taxon>Eukaryota</taxon>
        <taxon>Fungi</taxon>
        <taxon>Dikarya</taxon>
        <taxon>Ascomycota</taxon>
        <taxon>Pezizomycotina</taxon>
        <taxon>Pezizomycetes</taxon>
        <taxon>Pezizales</taxon>
        <taxon>Pezizaceae</taxon>
        <taxon>Terfezia</taxon>
    </lineage>
</organism>
<dbReference type="GO" id="GO:0004519">
    <property type="term" value="F:endonuclease activity"/>
    <property type="evidence" value="ECO:0007669"/>
    <property type="project" value="InterPro"/>
</dbReference>
<dbReference type="PANTHER" id="PTHR36181:SF4">
    <property type="entry name" value="LAGLIDADG ENDONUCLEASE"/>
    <property type="match status" value="1"/>
</dbReference>
<dbReference type="Proteomes" id="UP000267821">
    <property type="component" value="Unassembled WGS sequence"/>
</dbReference>
<feature type="non-terminal residue" evidence="2">
    <location>
        <position position="1"/>
    </location>
</feature>
<reference evidence="2 3" key="1">
    <citation type="journal article" date="2018" name="Nat. Ecol. Evol.">
        <title>Pezizomycetes genomes reveal the molecular basis of ectomycorrhizal truffle lifestyle.</title>
        <authorList>
            <person name="Murat C."/>
            <person name="Payen T."/>
            <person name="Noel B."/>
            <person name="Kuo A."/>
            <person name="Morin E."/>
            <person name="Chen J."/>
            <person name="Kohler A."/>
            <person name="Krizsan K."/>
            <person name="Balestrini R."/>
            <person name="Da Silva C."/>
            <person name="Montanini B."/>
            <person name="Hainaut M."/>
            <person name="Levati E."/>
            <person name="Barry K.W."/>
            <person name="Belfiori B."/>
            <person name="Cichocki N."/>
            <person name="Clum A."/>
            <person name="Dockter R.B."/>
            <person name="Fauchery L."/>
            <person name="Guy J."/>
            <person name="Iotti M."/>
            <person name="Le Tacon F."/>
            <person name="Lindquist E.A."/>
            <person name="Lipzen A."/>
            <person name="Malagnac F."/>
            <person name="Mello A."/>
            <person name="Molinier V."/>
            <person name="Miyauchi S."/>
            <person name="Poulain J."/>
            <person name="Riccioni C."/>
            <person name="Rubini A."/>
            <person name="Sitrit Y."/>
            <person name="Splivallo R."/>
            <person name="Traeger S."/>
            <person name="Wang M."/>
            <person name="Zifcakova L."/>
            <person name="Wipf D."/>
            <person name="Zambonelli A."/>
            <person name="Paolocci F."/>
            <person name="Nowrousian M."/>
            <person name="Ottonello S."/>
            <person name="Baldrian P."/>
            <person name="Spatafora J.W."/>
            <person name="Henrissat B."/>
            <person name="Nagy L.G."/>
            <person name="Aury J.M."/>
            <person name="Wincker P."/>
            <person name="Grigoriev I.V."/>
            <person name="Bonfante P."/>
            <person name="Martin F.M."/>
        </authorList>
    </citation>
    <scope>NUCLEOTIDE SEQUENCE [LARGE SCALE GENOMIC DNA]</scope>
    <source>
        <strain evidence="2 3">ATCC MYA-4762</strain>
    </source>
</reference>
<feature type="non-terminal residue" evidence="2">
    <location>
        <position position="98"/>
    </location>
</feature>
<proteinExistence type="predicted"/>
<dbReference type="InterPro" id="IPR004860">
    <property type="entry name" value="LAGLIDADG_dom"/>
</dbReference>
<gene>
    <name evidence="2" type="ORF">L211DRAFT_767906</name>
</gene>
<evidence type="ECO:0000313" key="3">
    <source>
        <dbReference type="Proteomes" id="UP000267821"/>
    </source>
</evidence>
<dbReference type="SUPFAM" id="SSF55608">
    <property type="entry name" value="Homing endonucleases"/>
    <property type="match status" value="1"/>
</dbReference>
<accession>A0A3N4LB74</accession>
<dbReference type="InterPro" id="IPR027434">
    <property type="entry name" value="Homing_endonucl"/>
</dbReference>
<name>A0A3N4LB74_9PEZI</name>
<dbReference type="EMBL" id="ML121919">
    <property type="protein sequence ID" value="RPB17891.1"/>
    <property type="molecule type" value="Genomic_DNA"/>
</dbReference>
<protein>
    <recommendedName>
        <fullName evidence="1">Homing endonuclease LAGLIDADG domain-containing protein</fullName>
    </recommendedName>
</protein>
<dbReference type="InParanoid" id="A0A3N4LB74"/>
<dbReference type="Pfam" id="PF00961">
    <property type="entry name" value="LAGLIDADG_1"/>
    <property type="match status" value="1"/>
</dbReference>
<sequence length="98" mass="11183">QHTRDAEVLKNLVNYFGCGKYSVRSGGPLYGDYLVTKFNDIKCVIIPFLMKYQLQGAKSRRGDFLALKEAVQLMENNNASLTKESFEKIKQMVSRKNS</sequence>
<dbReference type="PANTHER" id="PTHR36181">
    <property type="entry name" value="INTRON-ENCODED ENDONUCLEASE AI3-RELATED"/>
    <property type="match status" value="1"/>
</dbReference>
<dbReference type="Gene3D" id="3.10.28.10">
    <property type="entry name" value="Homing endonucleases"/>
    <property type="match status" value="1"/>
</dbReference>
<dbReference type="OrthoDB" id="5282369at2759"/>